<dbReference type="Proteomes" id="UP000663203">
    <property type="component" value="Chromosome"/>
</dbReference>
<protein>
    <submittedName>
        <fullName evidence="1">Uncharacterized protein</fullName>
    </submittedName>
</protein>
<keyword evidence="2" id="KW-1185">Reference proteome</keyword>
<sequence>MWVACHDGGIQGTLERAEATEAVAADPRGVFDHAYDEPRLRLEDQRRALAVLTNHTATPNYSIVSDYFTIKAEQGQDNGYPVVVPSLG</sequence>
<dbReference type="AlphaFoldDB" id="A0A8A2VCY6"/>
<reference evidence="1 2" key="1">
    <citation type="submission" date="2021-03" db="EMBL/GenBank/DDBJ databases">
        <title>Haloterrigena longa sp. nov. and Haloterrigena limicola sp. nov., extremely halophilic archaea isolated from a salt lake.</title>
        <authorList>
            <person name="Henglin C."/>
        </authorList>
    </citation>
    <scope>NUCLEOTIDE SEQUENCE [LARGE SCALE GENOMIC DNA]</scope>
    <source>
        <strain evidence="1 2">KZCA68</strain>
    </source>
</reference>
<proteinExistence type="predicted"/>
<organism evidence="1 2">
    <name type="scientific">Haloterrigena alkaliphila</name>
    <dbReference type="NCBI Taxonomy" id="2816475"/>
    <lineage>
        <taxon>Archaea</taxon>
        <taxon>Methanobacteriati</taxon>
        <taxon>Methanobacteriota</taxon>
        <taxon>Stenosarchaea group</taxon>
        <taxon>Halobacteria</taxon>
        <taxon>Halobacteriales</taxon>
        <taxon>Natrialbaceae</taxon>
        <taxon>Haloterrigena</taxon>
    </lineage>
</organism>
<dbReference type="KEGG" id="hakz:J0X25_02685"/>
<dbReference type="GeneID" id="63186176"/>
<accession>A0A8A2VCY6</accession>
<name>A0A8A2VCY6_9EURY</name>
<gene>
    <name evidence="1" type="ORF">J0X25_02685</name>
</gene>
<evidence type="ECO:0000313" key="2">
    <source>
        <dbReference type="Proteomes" id="UP000663203"/>
    </source>
</evidence>
<dbReference type="RefSeq" id="WP_207289494.1">
    <property type="nucleotide sequence ID" value="NZ_CP071462.1"/>
</dbReference>
<evidence type="ECO:0000313" key="1">
    <source>
        <dbReference type="EMBL" id="QSW99889.1"/>
    </source>
</evidence>
<dbReference type="EMBL" id="CP071462">
    <property type="protein sequence ID" value="QSW99889.1"/>
    <property type="molecule type" value="Genomic_DNA"/>
</dbReference>